<feature type="region of interest" description="Disordered" evidence="1">
    <location>
        <begin position="60"/>
        <end position="79"/>
    </location>
</feature>
<dbReference type="RefSeq" id="XP_009825026.1">
    <property type="nucleotide sequence ID" value="XM_009826724.1"/>
</dbReference>
<protein>
    <submittedName>
        <fullName evidence="2">Uncharacterized protein</fullName>
    </submittedName>
</protein>
<dbReference type="GeneID" id="20804897"/>
<accession>W4H1H7</accession>
<gene>
    <name evidence="2" type="ORF">H257_02901</name>
</gene>
<reference evidence="2" key="1">
    <citation type="submission" date="2013-12" db="EMBL/GenBank/DDBJ databases">
        <title>The Genome Sequence of Aphanomyces astaci APO3.</title>
        <authorList>
            <consortium name="The Broad Institute Genomics Platform"/>
            <person name="Russ C."/>
            <person name="Tyler B."/>
            <person name="van West P."/>
            <person name="Dieguez-Uribeondo J."/>
            <person name="Young S.K."/>
            <person name="Zeng Q."/>
            <person name="Gargeya S."/>
            <person name="Fitzgerald M."/>
            <person name="Abouelleil A."/>
            <person name="Alvarado L."/>
            <person name="Chapman S.B."/>
            <person name="Gainer-Dewar J."/>
            <person name="Goldberg J."/>
            <person name="Griggs A."/>
            <person name="Gujja S."/>
            <person name="Hansen M."/>
            <person name="Howarth C."/>
            <person name="Imamovic A."/>
            <person name="Ireland A."/>
            <person name="Larimer J."/>
            <person name="McCowan C."/>
            <person name="Murphy C."/>
            <person name="Pearson M."/>
            <person name="Poon T.W."/>
            <person name="Priest M."/>
            <person name="Roberts A."/>
            <person name="Saif S."/>
            <person name="Shea T."/>
            <person name="Sykes S."/>
            <person name="Wortman J."/>
            <person name="Nusbaum C."/>
            <person name="Birren B."/>
        </authorList>
    </citation>
    <scope>NUCLEOTIDE SEQUENCE [LARGE SCALE GENOMIC DNA]</scope>
    <source>
        <strain evidence="2">APO3</strain>
    </source>
</reference>
<feature type="compositionally biased region" description="Polar residues" evidence="1">
    <location>
        <begin position="127"/>
        <end position="139"/>
    </location>
</feature>
<dbReference type="AlphaFoldDB" id="W4H1H7"/>
<name>W4H1H7_APHAT</name>
<dbReference type="VEuPathDB" id="FungiDB:H257_02901"/>
<organism evidence="2">
    <name type="scientific">Aphanomyces astaci</name>
    <name type="common">Crayfish plague agent</name>
    <dbReference type="NCBI Taxonomy" id="112090"/>
    <lineage>
        <taxon>Eukaryota</taxon>
        <taxon>Sar</taxon>
        <taxon>Stramenopiles</taxon>
        <taxon>Oomycota</taxon>
        <taxon>Saprolegniomycetes</taxon>
        <taxon>Saprolegniales</taxon>
        <taxon>Verrucalvaceae</taxon>
        <taxon>Aphanomyces</taxon>
    </lineage>
</organism>
<evidence type="ECO:0000256" key="1">
    <source>
        <dbReference type="SAM" id="MobiDB-lite"/>
    </source>
</evidence>
<evidence type="ECO:0000313" key="2">
    <source>
        <dbReference type="EMBL" id="ETV85008.1"/>
    </source>
</evidence>
<proteinExistence type="predicted"/>
<sequence length="216" mass="22785">MLARASPGSCRYSLPDACSYRATSARSSMSASCTTAIPVSRTRVSMVVFAIVSSSGSSTSLGWSSRNGPMPASSSPRNQCNHRIQHVVGTKHHVGGVRRYIPVGHRKNRLTLRRPTVGSWVVSATSTSKHVAASTTSPPSRRRNASHARTATERVSWRLGAGTPSAGRSESKPKSWATNSISWTIACDMANAAASSDDVATLSRSGFRLAVGVSGL</sequence>
<feature type="region of interest" description="Disordered" evidence="1">
    <location>
        <begin position="127"/>
        <end position="174"/>
    </location>
</feature>
<dbReference type="EMBL" id="KI913118">
    <property type="protein sequence ID" value="ETV85008.1"/>
    <property type="molecule type" value="Genomic_DNA"/>
</dbReference>